<reference evidence="2 3" key="1">
    <citation type="submission" date="2022-10" db="EMBL/GenBank/DDBJ databases">
        <title>Alteromonas sp. chi3 Genome sequencing.</title>
        <authorList>
            <person name="Park S."/>
        </authorList>
    </citation>
    <scope>NUCLEOTIDE SEQUENCE [LARGE SCALE GENOMIC DNA]</scope>
    <source>
        <strain evidence="3">chi3</strain>
    </source>
</reference>
<accession>A0ABT5L2L6</accession>
<sequence length="276" mass="31018">MNMVIAVTLVIVVVVVIKLKLVKNKRSKLFKQTLFLLGLIKHIIGLSQKHRGLIATYLQGNQSVAGDIHVLRGKILSATKEARQSYILNAEGRWQSYVDHWQRLESTSMTLSLADSFNQHTSLIETLLYLLQDIAEHLEFADDQQKLAGSHFLWSEFPQLVEYIGQARAVGVATATKQQSTQIDKVKLGYLCNKIETMANAVFNKMSSRAQAFKGDEITQAKRACEHLVEIINEQLIVPDTVTLAGPDYFALASQTMEQCNHILDNEMNKLTADYV</sequence>
<dbReference type="RefSeq" id="WP_273640225.1">
    <property type="nucleotide sequence ID" value="NZ_JAQQXP010000001.1"/>
</dbReference>
<evidence type="ECO:0000313" key="2">
    <source>
        <dbReference type="EMBL" id="MDC8831118.1"/>
    </source>
</evidence>
<gene>
    <name evidence="2" type="ORF">OIK42_10115</name>
</gene>
<keyword evidence="3" id="KW-1185">Reference proteome</keyword>
<dbReference type="Pfam" id="PF08376">
    <property type="entry name" value="NIT"/>
    <property type="match status" value="1"/>
</dbReference>
<name>A0ABT5L2L6_9ALTE</name>
<evidence type="ECO:0000259" key="1">
    <source>
        <dbReference type="Pfam" id="PF08376"/>
    </source>
</evidence>
<dbReference type="EMBL" id="JAQQXP010000001">
    <property type="protein sequence ID" value="MDC8831118.1"/>
    <property type="molecule type" value="Genomic_DNA"/>
</dbReference>
<comment type="caution">
    <text evidence="2">The sequence shown here is derived from an EMBL/GenBank/DDBJ whole genome shotgun (WGS) entry which is preliminary data.</text>
</comment>
<dbReference type="Proteomes" id="UP001218788">
    <property type="component" value="Unassembled WGS sequence"/>
</dbReference>
<proteinExistence type="predicted"/>
<feature type="domain" description="Nitrate/nitrite sensing protein" evidence="1">
    <location>
        <begin position="48"/>
        <end position="263"/>
    </location>
</feature>
<evidence type="ECO:0000313" key="3">
    <source>
        <dbReference type="Proteomes" id="UP001218788"/>
    </source>
</evidence>
<organism evidence="2 3">
    <name type="scientific">Alteromonas gilva</name>
    <dbReference type="NCBI Taxonomy" id="2987522"/>
    <lineage>
        <taxon>Bacteria</taxon>
        <taxon>Pseudomonadati</taxon>
        <taxon>Pseudomonadota</taxon>
        <taxon>Gammaproteobacteria</taxon>
        <taxon>Alteromonadales</taxon>
        <taxon>Alteromonadaceae</taxon>
        <taxon>Alteromonas/Salinimonas group</taxon>
        <taxon>Alteromonas</taxon>
    </lineage>
</organism>
<dbReference type="InterPro" id="IPR013587">
    <property type="entry name" value="Nitrate/nitrite_sensing"/>
</dbReference>
<protein>
    <submittedName>
        <fullName evidence="2">Nitrate- and nitrite sensing domain-containing protein</fullName>
    </submittedName>
</protein>